<keyword evidence="1" id="KW-0812">Transmembrane</keyword>
<gene>
    <name evidence="2" type="ORF">SBA1_240010</name>
</gene>
<proteinExistence type="predicted"/>
<keyword evidence="1" id="KW-0472">Membrane</keyword>
<name>A0A2U3KHB4_9BACT</name>
<organism evidence="2 3">
    <name type="scientific">Candidatus Sulfotelmatobacter kueseliae</name>
    <dbReference type="NCBI Taxonomy" id="2042962"/>
    <lineage>
        <taxon>Bacteria</taxon>
        <taxon>Pseudomonadati</taxon>
        <taxon>Acidobacteriota</taxon>
        <taxon>Terriglobia</taxon>
        <taxon>Terriglobales</taxon>
        <taxon>Candidatus Korobacteraceae</taxon>
        <taxon>Candidatus Sulfotelmatobacter</taxon>
    </lineage>
</organism>
<sequence>MAILRVLGAGLVILVSLAIFTIAYAMITLYIHNLGAPHPAKAIGLGVVLFSPLYWALALALTGAIVWLFARHPHVAH</sequence>
<feature type="transmembrane region" description="Helical" evidence="1">
    <location>
        <begin position="6"/>
        <end position="31"/>
    </location>
</feature>
<dbReference type="EMBL" id="OMOD01000116">
    <property type="protein sequence ID" value="SPF39064.1"/>
    <property type="molecule type" value="Genomic_DNA"/>
</dbReference>
<accession>A0A2U3KHB4</accession>
<evidence type="ECO:0000313" key="2">
    <source>
        <dbReference type="EMBL" id="SPF39064.1"/>
    </source>
</evidence>
<dbReference type="Proteomes" id="UP000238701">
    <property type="component" value="Unassembled WGS sequence"/>
</dbReference>
<keyword evidence="1" id="KW-1133">Transmembrane helix</keyword>
<evidence type="ECO:0000256" key="1">
    <source>
        <dbReference type="SAM" id="Phobius"/>
    </source>
</evidence>
<protein>
    <submittedName>
        <fullName evidence="2">Uncharacterized protein</fullName>
    </submittedName>
</protein>
<feature type="transmembrane region" description="Helical" evidence="1">
    <location>
        <begin position="43"/>
        <end position="70"/>
    </location>
</feature>
<reference evidence="3" key="1">
    <citation type="submission" date="2018-02" db="EMBL/GenBank/DDBJ databases">
        <authorList>
            <person name="Hausmann B."/>
        </authorList>
    </citation>
    <scope>NUCLEOTIDE SEQUENCE [LARGE SCALE GENOMIC DNA]</scope>
    <source>
        <strain evidence="3">Peat soil MAG SbA1</strain>
    </source>
</reference>
<dbReference type="AlphaFoldDB" id="A0A2U3KHB4"/>
<evidence type="ECO:0000313" key="3">
    <source>
        <dbReference type="Proteomes" id="UP000238701"/>
    </source>
</evidence>